<comment type="similarity">
    <text evidence="1">Belongs to the HSP15 family.</text>
</comment>
<evidence type="ECO:0000313" key="7">
    <source>
        <dbReference type="EMBL" id="RZS62806.1"/>
    </source>
</evidence>
<sequence length="120" mass="13575">MRVDVWLWAVRLFKSRSAAATALRAGRVRVNGVIAKASSAVRPGDRVTWREPLRERVVEVVELLPKRVGAPLAVKAYTDHSPALPTREERFAVGVRDRGAGRPTKRERREIDRLRGDRRA</sequence>
<dbReference type="SUPFAM" id="SSF55174">
    <property type="entry name" value="Alpha-L RNA-binding motif"/>
    <property type="match status" value="1"/>
</dbReference>
<dbReference type="Gene3D" id="3.10.290.10">
    <property type="entry name" value="RNA-binding S4 domain"/>
    <property type="match status" value="1"/>
</dbReference>
<protein>
    <submittedName>
        <fullName evidence="7">Heat shock protein Hsp15</fullName>
    </submittedName>
</protein>
<accession>A0A4Q7M4D3</accession>
<evidence type="ECO:0000256" key="4">
    <source>
        <dbReference type="PROSITE-ProRule" id="PRU00182"/>
    </source>
</evidence>
<gene>
    <name evidence="7" type="ORF">EV386_3159</name>
</gene>
<dbReference type="InterPro" id="IPR025708">
    <property type="entry name" value="HSP15"/>
</dbReference>
<dbReference type="Proteomes" id="UP000293852">
    <property type="component" value="Unassembled WGS sequence"/>
</dbReference>
<dbReference type="GO" id="GO:0003727">
    <property type="term" value="F:single-stranded RNA binding"/>
    <property type="evidence" value="ECO:0007669"/>
    <property type="project" value="InterPro"/>
</dbReference>
<dbReference type="InterPro" id="IPR002942">
    <property type="entry name" value="S4_RNA-bd"/>
</dbReference>
<evidence type="ECO:0000256" key="2">
    <source>
        <dbReference type="ARBA" id="ARBA00022884"/>
    </source>
</evidence>
<keyword evidence="3" id="KW-0238">DNA-binding</keyword>
<feature type="domain" description="RNA-binding S4" evidence="6">
    <location>
        <begin position="1"/>
        <end position="65"/>
    </location>
</feature>
<evidence type="ECO:0000256" key="3">
    <source>
        <dbReference type="ARBA" id="ARBA00023125"/>
    </source>
</evidence>
<evidence type="ECO:0000259" key="6">
    <source>
        <dbReference type="SMART" id="SM00363"/>
    </source>
</evidence>
<comment type="caution">
    <text evidence="7">The sequence shown here is derived from an EMBL/GenBank/DDBJ whole genome shotgun (WGS) entry which is preliminary data.</text>
</comment>
<dbReference type="PROSITE" id="PS50889">
    <property type="entry name" value="S4"/>
    <property type="match status" value="1"/>
</dbReference>
<feature type="compositionally biased region" description="Basic and acidic residues" evidence="5">
    <location>
        <begin position="107"/>
        <end position="120"/>
    </location>
</feature>
<dbReference type="GO" id="GO:0043023">
    <property type="term" value="F:ribosomal large subunit binding"/>
    <property type="evidence" value="ECO:0007669"/>
    <property type="project" value="InterPro"/>
</dbReference>
<dbReference type="GO" id="GO:0003677">
    <property type="term" value="F:DNA binding"/>
    <property type="evidence" value="ECO:0007669"/>
    <property type="project" value="UniProtKB-KW"/>
</dbReference>
<dbReference type="EMBL" id="SGWX01000001">
    <property type="protein sequence ID" value="RZS62806.1"/>
    <property type="molecule type" value="Genomic_DNA"/>
</dbReference>
<keyword evidence="2 4" id="KW-0694">RNA-binding</keyword>
<dbReference type="AlphaFoldDB" id="A0A4Q7M4D3"/>
<dbReference type="GO" id="GO:0034605">
    <property type="term" value="P:cellular response to heat"/>
    <property type="evidence" value="ECO:0007669"/>
    <property type="project" value="InterPro"/>
</dbReference>
<name>A0A4Q7M4D3_9MICO</name>
<organism evidence="7 8">
    <name type="scientific">Xylanimonas ulmi</name>
    <dbReference type="NCBI Taxonomy" id="228973"/>
    <lineage>
        <taxon>Bacteria</taxon>
        <taxon>Bacillati</taxon>
        <taxon>Actinomycetota</taxon>
        <taxon>Actinomycetes</taxon>
        <taxon>Micrococcales</taxon>
        <taxon>Promicromonosporaceae</taxon>
        <taxon>Xylanimonas</taxon>
    </lineage>
</organism>
<proteinExistence type="inferred from homology"/>
<dbReference type="InterPro" id="IPR036986">
    <property type="entry name" value="S4_RNA-bd_sf"/>
</dbReference>
<keyword evidence="8" id="KW-1185">Reference proteome</keyword>
<dbReference type="PIRSF" id="PIRSF016821">
    <property type="entry name" value="HSP15"/>
    <property type="match status" value="1"/>
</dbReference>
<dbReference type="OrthoDB" id="9797176at2"/>
<reference evidence="7 8" key="1">
    <citation type="submission" date="2019-02" db="EMBL/GenBank/DDBJ databases">
        <title>Sequencing the genomes of 1000 actinobacteria strains.</title>
        <authorList>
            <person name="Klenk H.-P."/>
        </authorList>
    </citation>
    <scope>NUCLEOTIDE SEQUENCE [LARGE SCALE GENOMIC DNA]</scope>
    <source>
        <strain evidence="7 8">DSM 16932</strain>
    </source>
</reference>
<evidence type="ECO:0000256" key="1">
    <source>
        <dbReference type="ARBA" id="ARBA00008396"/>
    </source>
</evidence>
<keyword evidence="7" id="KW-0346">Stress response</keyword>
<dbReference type="Pfam" id="PF01479">
    <property type="entry name" value="S4"/>
    <property type="match status" value="1"/>
</dbReference>
<dbReference type="CDD" id="cd00165">
    <property type="entry name" value="S4"/>
    <property type="match status" value="1"/>
</dbReference>
<dbReference type="RefSeq" id="WP_130416253.1">
    <property type="nucleotide sequence ID" value="NZ_SGWX01000001.1"/>
</dbReference>
<dbReference type="SMART" id="SM00363">
    <property type="entry name" value="S4"/>
    <property type="match status" value="1"/>
</dbReference>
<evidence type="ECO:0000256" key="5">
    <source>
        <dbReference type="SAM" id="MobiDB-lite"/>
    </source>
</evidence>
<feature type="region of interest" description="Disordered" evidence="5">
    <location>
        <begin position="95"/>
        <end position="120"/>
    </location>
</feature>
<evidence type="ECO:0000313" key="8">
    <source>
        <dbReference type="Proteomes" id="UP000293852"/>
    </source>
</evidence>